<name>A0A669CZ54_ORENI</name>
<feature type="compositionally biased region" description="Low complexity" evidence="2">
    <location>
        <begin position="142"/>
        <end position="158"/>
    </location>
</feature>
<dbReference type="OrthoDB" id="8457630at2759"/>
<evidence type="ECO:0000259" key="3">
    <source>
        <dbReference type="Pfam" id="PF00048"/>
    </source>
</evidence>
<proteinExistence type="predicted"/>
<sequence>MARFLFFQWDKSQRSAAGSQTSSSARSTGQLLQRTSERSYTITMQLCIRRLACQAFLVGVLIVAAAAAETKTSDCCKVVSLSPITAPIIGYRVQKKNPPCVNAVVFETTEGEVCSHWKQDWVYEKIKELEQARRARKTALKTTASTTTTTTTTTTSSP</sequence>
<reference evidence="5" key="1">
    <citation type="submission" date="2012-01" db="EMBL/GenBank/DDBJ databases">
        <title>The Genome Sequence of Oreochromis niloticus (Nile Tilapia).</title>
        <authorList>
            <consortium name="Broad Institute Genome Assembly Team"/>
            <consortium name="Broad Institute Sequencing Platform"/>
            <person name="Di Palma F."/>
            <person name="Johnson J."/>
            <person name="Lander E.S."/>
            <person name="Lindblad-Toh K."/>
        </authorList>
    </citation>
    <scope>NUCLEOTIDE SEQUENCE [LARGE SCALE GENOMIC DNA]</scope>
</reference>
<reference evidence="4" key="3">
    <citation type="submission" date="2025-09" db="UniProtKB">
        <authorList>
            <consortium name="Ensembl"/>
        </authorList>
    </citation>
    <scope>IDENTIFICATION</scope>
</reference>
<dbReference type="Ensembl" id="ENSONIT00000085000.1">
    <property type="protein sequence ID" value="ENSONIP00000052722.1"/>
    <property type="gene ID" value="ENSONIG00000028336.1"/>
</dbReference>
<dbReference type="KEGG" id="onl:100699978"/>
<dbReference type="GeneTree" id="ENSGT00940000171842"/>
<evidence type="ECO:0000313" key="4">
    <source>
        <dbReference type="Ensembl" id="ENSONIP00000052722.1"/>
    </source>
</evidence>
<dbReference type="Gene3D" id="2.40.50.40">
    <property type="match status" value="1"/>
</dbReference>
<dbReference type="GeneID" id="100699978"/>
<feature type="region of interest" description="Disordered" evidence="2">
    <location>
        <begin position="137"/>
        <end position="158"/>
    </location>
</feature>
<dbReference type="SUPFAM" id="SSF54117">
    <property type="entry name" value="Interleukin 8-like chemokines"/>
    <property type="match status" value="1"/>
</dbReference>
<dbReference type="InterPro" id="IPR001811">
    <property type="entry name" value="Chemokine_IL8-like_dom"/>
</dbReference>
<protein>
    <submittedName>
        <fullName evidence="4">Uncharacterized LOC100699978</fullName>
    </submittedName>
</protein>
<dbReference type="GO" id="GO:0006955">
    <property type="term" value="P:immune response"/>
    <property type="evidence" value="ECO:0007669"/>
    <property type="project" value="InterPro"/>
</dbReference>
<dbReference type="FunCoup" id="A0A669CZ54">
    <property type="interactions" value="15"/>
</dbReference>
<dbReference type="AlphaFoldDB" id="A0A669CZ54"/>
<evidence type="ECO:0000256" key="1">
    <source>
        <dbReference type="ARBA" id="ARBA00022514"/>
    </source>
</evidence>
<organism evidence="4 5">
    <name type="scientific">Oreochromis niloticus</name>
    <name type="common">Nile tilapia</name>
    <name type="synonym">Tilapia nilotica</name>
    <dbReference type="NCBI Taxonomy" id="8128"/>
    <lineage>
        <taxon>Eukaryota</taxon>
        <taxon>Metazoa</taxon>
        <taxon>Chordata</taxon>
        <taxon>Craniata</taxon>
        <taxon>Vertebrata</taxon>
        <taxon>Euteleostomi</taxon>
        <taxon>Actinopterygii</taxon>
        <taxon>Neopterygii</taxon>
        <taxon>Teleostei</taxon>
        <taxon>Neoteleostei</taxon>
        <taxon>Acanthomorphata</taxon>
        <taxon>Ovalentaria</taxon>
        <taxon>Cichlomorphae</taxon>
        <taxon>Cichliformes</taxon>
        <taxon>Cichlidae</taxon>
        <taxon>African cichlids</taxon>
        <taxon>Pseudocrenilabrinae</taxon>
        <taxon>Oreochromini</taxon>
        <taxon>Oreochromis</taxon>
    </lineage>
</organism>
<evidence type="ECO:0000313" key="5">
    <source>
        <dbReference type="Proteomes" id="UP000005207"/>
    </source>
</evidence>
<dbReference type="Proteomes" id="UP000005207">
    <property type="component" value="Linkage group LG18"/>
</dbReference>
<gene>
    <name evidence="4" type="primary">LOC100699978</name>
</gene>
<dbReference type="GO" id="GO:0008009">
    <property type="term" value="F:chemokine activity"/>
    <property type="evidence" value="ECO:0007669"/>
    <property type="project" value="InterPro"/>
</dbReference>
<keyword evidence="5" id="KW-1185">Reference proteome</keyword>
<feature type="domain" description="Chemokine interleukin-8-like" evidence="3">
    <location>
        <begin position="73"/>
        <end position="129"/>
    </location>
</feature>
<dbReference type="Pfam" id="PF00048">
    <property type="entry name" value="IL8"/>
    <property type="match status" value="1"/>
</dbReference>
<dbReference type="RefSeq" id="XP_003438250.2">
    <property type="nucleotide sequence ID" value="XM_003438202.5"/>
</dbReference>
<accession>A0A669CZ54</accession>
<dbReference type="InterPro" id="IPR036048">
    <property type="entry name" value="Interleukin_8-like_sf"/>
</dbReference>
<reference evidence="4" key="2">
    <citation type="submission" date="2025-08" db="UniProtKB">
        <authorList>
            <consortium name="Ensembl"/>
        </authorList>
    </citation>
    <scope>IDENTIFICATION</scope>
</reference>
<dbReference type="InParanoid" id="A0A669CZ54"/>
<keyword evidence="1" id="KW-0202">Cytokine</keyword>
<dbReference type="OMA" id="MQLCIRR"/>
<evidence type="ECO:0000256" key="2">
    <source>
        <dbReference type="SAM" id="MobiDB-lite"/>
    </source>
</evidence>
<dbReference type="GO" id="GO:0005615">
    <property type="term" value="C:extracellular space"/>
    <property type="evidence" value="ECO:0007669"/>
    <property type="project" value="UniProtKB-KW"/>
</dbReference>